<evidence type="ECO:0000313" key="2">
    <source>
        <dbReference type="EnsemblMetazoa" id="XP_014254359.1"/>
    </source>
</evidence>
<dbReference type="KEGG" id="clec:106669408"/>
<dbReference type="OMA" id="MINCCSC"/>
<keyword evidence="3" id="KW-1185">Reference proteome</keyword>
<accession>A0A8I6RXN5</accession>
<dbReference type="PANTHER" id="PTHR31691">
    <property type="entry name" value="ROTATIN"/>
    <property type="match status" value="1"/>
</dbReference>
<dbReference type="OrthoDB" id="428850at2759"/>
<dbReference type="GO" id="GO:0032053">
    <property type="term" value="P:ciliary basal body organization"/>
    <property type="evidence" value="ECO:0007669"/>
    <property type="project" value="TreeGrafter"/>
</dbReference>
<dbReference type="InterPro" id="IPR029249">
    <property type="entry name" value="Rotatin_N"/>
</dbReference>
<dbReference type="InterPro" id="IPR011989">
    <property type="entry name" value="ARM-like"/>
</dbReference>
<organism evidence="2 3">
    <name type="scientific">Cimex lectularius</name>
    <name type="common">Bed bug</name>
    <name type="synonym">Acanthia lectularia</name>
    <dbReference type="NCBI Taxonomy" id="79782"/>
    <lineage>
        <taxon>Eukaryota</taxon>
        <taxon>Metazoa</taxon>
        <taxon>Ecdysozoa</taxon>
        <taxon>Arthropoda</taxon>
        <taxon>Hexapoda</taxon>
        <taxon>Insecta</taxon>
        <taxon>Pterygota</taxon>
        <taxon>Neoptera</taxon>
        <taxon>Paraneoptera</taxon>
        <taxon>Hemiptera</taxon>
        <taxon>Heteroptera</taxon>
        <taxon>Panheteroptera</taxon>
        <taxon>Cimicomorpha</taxon>
        <taxon>Cimicidae</taxon>
        <taxon>Cimex</taxon>
    </lineage>
</organism>
<dbReference type="Gene3D" id="1.25.10.10">
    <property type="entry name" value="Leucine-rich Repeat Variant"/>
    <property type="match status" value="1"/>
</dbReference>
<dbReference type="Proteomes" id="UP000494040">
    <property type="component" value="Unassembled WGS sequence"/>
</dbReference>
<dbReference type="InterPro" id="IPR030791">
    <property type="entry name" value="Rotatin"/>
</dbReference>
<dbReference type="SUPFAM" id="SSF48371">
    <property type="entry name" value="ARM repeat"/>
    <property type="match status" value="1"/>
</dbReference>
<dbReference type="GO" id="GO:0007099">
    <property type="term" value="P:centriole replication"/>
    <property type="evidence" value="ECO:0007669"/>
    <property type="project" value="TreeGrafter"/>
</dbReference>
<dbReference type="PANTHER" id="PTHR31691:SF1">
    <property type="entry name" value="ROTATIN"/>
    <property type="match status" value="1"/>
</dbReference>
<dbReference type="GO" id="GO:0005813">
    <property type="term" value="C:centrosome"/>
    <property type="evidence" value="ECO:0007669"/>
    <property type="project" value="InterPro"/>
</dbReference>
<dbReference type="GO" id="GO:0036064">
    <property type="term" value="C:ciliary basal body"/>
    <property type="evidence" value="ECO:0007669"/>
    <property type="project" value="InterPro"/>
</dbReference>
<dbReference type="InterPro" id="IPR016024">
    <property type="entry name" value="ARM-type_fold"/>
</dbReference>
<dbReference type="GO" id="GO:0010457">
    <property type="term" value="P:centriole-centriole cohesion"/>
    <property type="evidence" value="ECO:0007669"/>
    <property type="project" value="TreeGrafter"/>
</dbReference>
<dbReference type="GO" id="GO:0005814">
    <property type="term" value="C:centriole"/>
    <property type="evidence" value="ECO:0007669"/>
    <property type="project" value="TreeGrafter"/>
</dbReference>
<sequence>MGDGLRLTVKKLGHELEEIRLRALDNILTKLNLHIIAEDQLLDEPDLFPLLVKWFQFSSVPKKSVVLQLILRLVKSKDGLDLLLRQDPDLLQIRNGIDEEEKQLFEKLCSLANISPGNIKKTTSRTKNGFHVKEGERKGLSTSWTESVASNKLTEGSLTSECFSERSESSRPISPRVDLSFHSSLASGCVSFPTWKQVYWPSPTLATSDKKVLTTVLNSLRDGSQRDQAAHFFSTVILQDFPPQVFLNDTSILLVLLEMVEKDKSNERALTCLEDLTKALLVYFKYYSDCSVISLNCFMVDDKLDEQIDIQGGGDSNLTEYHYTENMKNKCFDSQVVGLGDFCALVLDKIGPVIPSIFPVIALSISNAELFWNAMDAKAGPLKHSLTSTLSSLAHNLLRAKGIGAIKRLNTQILAAKLLKAAVPQSVCYVVVPKDMQEAMSASLLDPILYLLQPRIHRFFLSYVRNFKYHDSKTYNEFISMALSLEAAAKFLKCHKELPFIEMIDCFKDSLLGLEIHKEYKIIELFFKIIDKDDLSQSHIESIQALTAKLLASSDAKAKVISYKMVVDAVNKKLGPKANSLETNHYSFLLFVLNRKVFKEIVYYGLSNEDSDVRQCSEVILVLILKSQILVPASSWRWLISEMSTVFSVLQAYADLNSSLGRTILQMLDPDTSKEIMLPVMEVLTGNIRLMMSKSKDCKNEATARVIYLLNIPSNLDINESFNLGDNPISSRSSAYGGYEEGSLIKVLEVLATNPSDPQILKSALTQLSLIMEDKCLHIPFLDYKGLNVILSFLHSSVTNMSEGSKSIFTNSVVILKHLARHNTQLRHDFFLNYDMYDSILKGLFLYNDDWRLLRDVSQLLTLMVFADVVVTTSDSVSFPQAIIQKMKLPFEATPHSQVSDNYQPSKIEDLLSNKNVKSSLALLWLVESLEGGIKEIAESQVQTSGSLHLPVSQISIEDLITCYIPHNVNKLLVSLNCSNSHADAQSILKQLKSYMKLAQLCDSFQDLHKLQWETTFLRYLTTLPASVQDQLLLVEILQFLTFSAKFIPELLSWLSGIVKDPAFTLNSLLTRITISDNTALGKELSIRILSLVETCLKNSEPDGWEYVTNTLLQCLSHSHTQKFYSIAVMDKLLKCLLQLTELKIFLNPKCLWQLLNAFHCATPYSCMGLTITRLTVLCLCNLLVLKPKGKKFWLPSETKWLQSMIGSKDLIVKSATLELLSGLTLEFSQQVVMQFPELWETSLNILLDHNEASLVREQAANLCSNLIATSEDKTHVQLCISTKLFSCISIVAARLNFSSSLKQTVIRDFLFTSFSSSPYEYTEISSVTTPNLFIACCRITLSLLSKEKEEVISAMHTQGLVTELFRHVSQWQSCKTLCNQDRVDMYAMVLQVLTHCTHLPATCVKDCVPTLVWLLQDSTYCEEVNKKMILNASLRLLGSIASNQKNIDVIFTLEAIESLCLTTVSDDGVTATAVAHLIPFLTSEANVEIVKALKGNCPLTHRFLIASILGCSHSGTKAALECGLLEPLIVRLKETHVSLAIMPPDVPRSKKANTVLHNLSIDLCLLINFIAGSAEAKLMCVNFGLADIIHKLWAWCLLDVVLISTLLQVLITYTANSPQAAATLVLTSTMAGVGQRKTPTSSSILHATIGLFSRDVYSIELRKMVLELLSHACQALEARIVMNKSNLLNEFLKIGQTRKTSQLEDLEICWLRFFVIFSSFPEGQASLMKNEDIMEQFLEFLSIGKPELKTLSLSIFRNLVLNPANKQRFIVSDKFLRTISNWAVDPSITENELQDVLLIAWFIAANSQRGKFAVRNVNLDGRLQLAVITYPEQTKIAQLAKKVLPIIKSS</sequence>
<reference evidence="2" key="1">
    <citation type="submission" date="2022-01" db="UniProtKB">
        <authorList>
            <consortium name="EnsemblMetazoa"/>
        </authorList>
    </citation>
    <scope>IDENTIFICATION</scope>
</reference>
<dbReference type="Pfam" id="PF14726">
    <property type="entry name" value="RTTN_N"/>
    <property type="match status" value="1"/>
</dbReference>
<feature type="domain" description="Rotatin N-terminal" evidence="1">
    <location>
        <begin position="18"/>
        <end position="101"/>
    </location>
</feature>
<dbReference type="EnsemblMetazoa" id="XM_014398873.2">
    <property type="protein sequence ID" value="XP_014254359.1"/>
    <property type="gene ID" value="LOC106669408"/>
</dbReference>
<proteinExistence type="predicted"/>
<protein>
    <recommendedName>
        <fullName evidence="1">Rotatin N-terminal domain-containing protein</fullName>
    </recommendedName>
</protein>
<evidence type="ECO:0000259" key="1">
    <source>
        <dbReference type="Pfam" id="PF14726"/>
    </source>
</evidence>
<name>A0A8I6RXN5_CIMLE</name>
<dbReference type="RefSeq" id="XP_014254359.1">
    <property type="nucleotide sequence ID" value="XM_014398873.2"/>
</dbReference>
<evidence type="ECO:0000313" key="3">
    <source>
        <dbReference type="Proteomes" id="UP000494040"/>
    </source>
</evidence>
<dbReference type="GeneID" id="106669408"/>